<evidence type="ECO:0000259" key="9">
    <source>
        <dbReference type="PROSITE" id="PS50928"/>
    </source>
</evidence>
<dbReference type="InterPro" id="IPR035906">
    <property type="entry name" value="MetI-like_sf"/>
</dbReference>
<dbReference type="PANTHER" id="PTHR30151">
    <property type="entry name" value="ALKANE SULFONATE ABC TRANSPORTER-RELATED, MEMBRANE SUBUNIT"/>
    <property type="match status" value="1"/>
</dbReference>
<comment type="similarity">
    <text evidence="7">Belongs to the binding-protein-dependent transport system permease family.</text>
</comment>
<evidence type="ECO:0000256" key="3">
    <source>
        <dbReference type="ARBA" id="ARBA00022475"/>
    </source>
</evidence>
<dbReference type="PROSITE" id="PS50928">
    <property type="entry name" value="ABC_TM1"/>
    <property type="match status" value="1"/>
</dbReference>
<keyword evidence="5 7" id="KW-1133">Transmembrane helix</keyword>
<comment type="subcellular location">
    <subcellularLocation>
        <location evidence="1 7">Cell membrane</location>
        <topology evidence="1 7">Multi-pass membrane protein</topology>
    </subcellularLocation>
</comment>
<feature type="compositionally biased region" description="Gly residues" evidence="8">
    <location>
        <begin position="8"/>
        <end position="27"/>
    </location>
</feature>
<keyword evidence="6 7" id="KW-0472">Membrane</keyword>
<evidence type="ECO:0000313" key="10">
    <source>
        <dbReference type="EMBL" id="CUU58135.1"/>
    </source>
</evidence>
<dbReference type="SUPFAM" id="SSF161098">
    <property type="entry name" value="MetI-like"/>
    <property type="match status" value="1"/>
</dbReference>
<gene>
    <name evidence="10" type="ORF">Ga0074812_11744</name>
</gene>
<feature type="domain" description="ABC transmembrane type-1" evidence="9">
    <location>
        <begin position="129"/>
        <end position="313"/>
    </location>
</feature>
<evidence type="ECO:0000313" key="11">
    <source>
        <dbReference type="Proteomes" id="UP000198802"/>
    </source>
</evidence>
<feature type="transmembrane region" description="Helical" evidence="7">
    <location>
        <begin position="199"/>
        <end position="222"/>
    </location>
</feature>
<feature type="transmembrane region" description="Helical" evidence="7">
    <location>
        <begin position="173"/>
        <end position="193"/>
    </location>
</feature>
<proteinExistence type="inferred from homology"/>
<evidence type="ECO:0000256" key="7">
    <source>
        <dbReference type="RuleBase" id="RU363032"/>
    </source>
</evidence>
<sequence length="330" mass="33950">MSTSLVLGGRGGNAEAGSGTGAAGTGTGRATAGGDTAGGAGDAVATSGVVVAAPAPGAAGPGRVALALADPDRARRRPVPKWLRRMLGPVLLVVFWQIGSSTGLIQADILAGPWTVLHTGYDLAADGTLGENLVISLRRVALGLALGVGVAVVLALVSGLFQLGEDLVDAPVQILRAVPILGLVPLAIVWFGIGEQVKVFLVALGTAFPVYINTFAAIRGVDSRFVELARTVRLGRLGLIRRVVLPGALPGFLVGLRFAFTISWLILVVSEQINASSGIGYLMDQARTFGQTDVIVVGLAVYGVLGLLSDALVRLLERRALAWRRGLEAT</sequence>
<organism evidence="10 11">
    <name type="scientific">Parafrankia irregularis</name>
    <dbReference type="NCBI Taxonomy" id="795642"/>
    <lineage>
        <taxon>Bacteria</taxon>
        <taxon>Bacillati</taxon>
        <taxon>Actinomycetota</taxon>
        <taxon>Actinomycetes</taxon>
        <taxon>Frankiales</taxon>
        <taxon>Frankiaceae</taxon>
        <taxon>Parafrankia</taxon>
    </lineage>
</organism>
<dbReference type="Gene3D" id="1.10.3720.10">
    <property type="entry name" value="MetI-like"/>
    <property type="match status" value="1"/>
</dbReference>
<dbReference type="FunFam" id="1.10.3720.10:FF:000003">
    <property type="entry name" value="Aliphatic sulfonate ABC transporter permease"/>
    <property type="match status" value="1"/>
</dbReference>
<feature type="transmembrane region" description="Helical" evidence="7">
    <location>
        <begin position="140"/>
        <end position="161"/>
    </location>
</feature>
<dbReference type="Proteomes" id="UP000198802">
    <property type="component" value="Unassembled WGS sequence"/>
</dbReference>
<protein>
    <submittedName>
        <fullName evidence="10">Sulfonate transport system permease protein</fullName>
    </submittedName>
</protein>
<dbReference type="CDD" id="cd06261">
    <property type="entry name" value="TM_PBP2"/>
    <property type="match status" value="1"/>
</dbReference>
<dbReference type="InterPro" id="IPR000515">
    <property type="entry name" value="MetI-like"/>
</dbReference>
<evidence type="ECO:0000256" key="5">
    <source>
        <dbReference type="ARBA" id="ARBA00022989"/>
    </source>
</evidence>
<dbReference type="AlphaFoldDB" id="A0A0S4QR88"/>
<evidence type="ECO:0000256" key="4">
    <source>
        <dbReference type="ARBA" id="ARBA00022692"/>
    </source>
</evidence>
<dbReference type="GO" id="GO:0042918">
    <property type="term" value="P:alkanesulfonate transmembrane transport"/>
    <property type="evidence" value="ECO:0007669"/>
    <property type="project" value="UniProtKB-ARBA"/>
</dbReference>
<dbReference type="PANTHER" id="PTHR30151:SF38">
    <property type="entry name" value="ALIPHATIC SULFONATES TRANSPORT PERMEASE PROTEIN SSUC-RELATED"/>
    <property type="match status" value="1"/>
</dbReference>
<keyword evidence="2 7" id="KW-0813">Transport</keyword>
<accession>A0A0S4QR88</accession>
<keyword evidence="11" id="KW-1185">Reference proteome</keyword>
<dbReference type="EMBL" id="FAOZ01000017">
    <property type="protein sequence ID" value="CUU58135.1"/>
    <property type="molecule type" value="Genomic_DNA"/>
</dbReference>
<feature type="region of interest" description="Disordered" evidence="8">
    <location>
        <begin position="1"/>
        <end position="40"/>
    </location>
</feature>
<keyword evidence="3" id="KW-1003">Cell membrane</keyword>
<dbReference type="GO" id="GO:0005886">
    <property type="term" value="C:plasma membrane"/>
    <property type="evidence" value="ECO:0007669"/>
    <property type="project" value="UniProtKB-SubCell"/>
</dbReference>
<dbReference type="RefSeq" id="WP_091280749.1">
    <property type="nucleotide sequence ID" value="NZ_FAOZ01000017.1"/>
</dbReference>
<evidence type="ECO:0000256" key="2">
    <source>
        <dbReference type="ARBA" id="ARBA00022448"/>
    </source>
</evidence>
<name>A0A0S4QR88_9ACTN</name>
<reference evidence="11" key="1">
    <citation type="submission" date="2015-11" db="EMBL/GenBank/DDBJ databases">
        <authorList>
            <person name="Varghese N."/>
        </authorList>
    </citation>
    <scope>NUCLEOTIDE SEQUENCE [LARGE SCALE GENOMIC DNA]</scope>
    <source>
        <strain evidence="11">DSM 45899</strain>
    </source>
</reference>
<feature type="transmembrane region" description="Helical" evidence="7">
    <location>
        <begin position="294"/>
        <end position="316"/>
    </location>
</feature>
<evidence type="ECO:0000256" key="1">
    <source>
        <dbReference type="ARBA" id="ARBA00004651"/>
    </source>
</evidence>
<keyword evidence="4 7" id="KW-0812">Transmembrane</keyword>
<evidence type="ECO:0000256" key="6">
    <source>
        <dbReference type="ARBA" id="ARBA00023136"/>
    </source>
</evidence>
<dbReference type="Pfam" id="PF00528">
    <property type="entry name" value="BPD_transp_1"/>
    <property type="match status" value="1"/>
</dbReference>
<evidence type="ECO:0000256" key="8">
    <source>
        <dbReference type="SAM" id="MobiDB-lite"/>
    </source>
</evidence>